<proteinExistence type="predicted"/>
<dbReference type="AlphaFoldDB" id="A0A2H3CUH5"/>
<dbReference type="InParanoid" id="A0A2H3CUH5"/>
<evidence type="ECO:0000313" key="1">
    <source>
        <dbReference type="EMBL" id="PBK85094.1"/>
    </source>
</evidence>
<evidence type="ECO:0000313" key="2">
    <source>
        <dbReference type="Proteomes" id="UP000217790"/>
    </source>
</evidence>
<protein>
    <submittedName>
        <fullName evidence="1">Uncharacterized protein</fullName>
    </submittedName>
</protein>
<accession>A0A2H3CUH5</accession>
<keyword evidence="2" id="KW-1185">Reference proteome</keyword>
<reference evidence="2" key="1">
    <citation type="journal article" date="2017" name="Nat. Ecol. Evol.">
        <title>Genome expansion and lineage-specific genetic innovations in the forest pathogenic fungi Armillaria.</title>
        <authorList>
            <person name="Sipos G."/>
            <person name="Prasanna A.N."/>
            <person name="Walter M.C."/>
            <person name="O'Connor E."/>
            <person name="Balint B."/>
            <person name="Krizsan K."/>
            <person name="Kiss B."/>
            <person name="Hess J."/>
            <person name="Varga T."/>
            <person name="Slot J."/>
            <person name="Riley R."/>
            <person name="Boka B."/>
            <person name="Rigling D."/>
            <person name="Barry K."/>
            <person name="Lee J."/>
            <person name="Mihaltcheva S."/>
            <person name="LaButti K."/>
            <person name="Lipzen A."/>
            <person name="Waldron R."/>
            <person name="Moloney N.M."/>
            <person name="Sperisen C."/>
            <person name="Kredics L."/>
            <person name="Vagvoelgyi C."/>
            <person name="Patrignani A."/>
            <person name="Fitzpatrick D."/>
            <person name="Nagy I."/>
            <person name="Doyle S."/>
            <person name="Anderson J.B."/>
            <person name="Grigoriev I.V."/>
            <person name="Gueldener U."/>
            <person name="Muensterkoetter M."/>
            <person name="Nagy L.G."/>
        </authorList>
    </citation>
    <scope>NUCLEOTIDE SEQUENCE [LARGE SCALE GENOMIC DNA]</scope>
    <source>
        <strain evidence="2">Ar21-2</strain>
    </source>
</reference>
<sequence length="139" mass="15578">MNCLLAGAYGLTVHSRIIDTSENSPLHYPLYLLRMAHTSNAYDYLFPSTSVCMSEVRARVAASFVAWPLKSVADFAEWDHSSNATMDTCKVCRPTKWRRSAVTAPLVVEIPFPSSTVPTHHPLRPMCPYHPLYLSIPAR</sequence>
<organism evidence="1 2">
    <name type="scientific">Armillaria gallica</name>
    <name type="common">Bulbous honey fungus</name>
    <name type="synonym">Armillaria bulbosa</name>
    <dbReference type="NCBI Taxonomy" id="47427"/>
    <lineage>
        <taxon>Eukaryota</taxon>
        <taxon>Fungi</taxon>
        <taxon>Dikarya</taxon>
        <taxon>Basidiomycota</taxon>
        <taxon>Agaricomycotina</taxon>
        <taxon>Agaricomycetes</taxon>
        <taxon>Agaricomycetidae</taxon>
        <taxon>Agaricales</taxon>
        <taxon>Marasmiineae</taxon>
        <taxon>Physalacriaceae</taxon>
        <taxon>Armillaria</taxon>
    </lineage>
</organism>
<dbReference type="EMBL" id="KZ293693">
    <property type="protein sequence ID" value="PBK85094.1"/>
    <property type="molecule type" value="Genomic_DNA"/>
</dbReference>
<gene>
    <name evidence="1" type="ORF">ARMGADRAFT_591788</name>
</gene>
<dbReference type="Proteomes" id="UP000217790">
    <property type="component" value="Unassembled WGS sequence"/>
</dbReference>
<name>A0A2H3CUH5_ARMGA</name>
<dbReference type="OrthoDB" id="10674690at2759"/>